<dbReference type="EMBL" id="BMFK01000002">
    <property type="protein sequence ID" value="GGE75490.1"/>
    <property type="molecule type" value="Genomic_DNA"/>
</dbReference>
<dbReference type="AlphaFoldDB" id="A0A917ERD8"/>
<dbReference type="SUPFAM" id="SSF53383">
    <property type="entry name" value="PLP-dependent transferases"/>
    <property type="match status" value="1"/>
</dbReference>
<dbReference type="InterPro" id="IPR000192">
    <property type="entry name" value="Aminotrans_V_dom"/>
</dbReference>
<protein>
    <submittedName>
        <fullName evidence="4">Cysteine desulfurase</fullName>
    </submittedName>
</protein>
<dbReference type="InterPro" id="IPR015424">
    <property type="entry name" value="PyrdxlP-dep_Trfase"/>
</dbReference>
<dbReference type="Gene3D" id="3.40.640.10">
    <property type="entry name" value="Type I PLP-dependent aspartate aminotransferase-like (Major domain)"/>
    <property type="match status" value="1"/>
</dbReference>
<evidence type="ECO:0000313" key="5">
    <source>
        <dbReference type="Proteomes" id="UP000605259"/>
    </source>
</evidence>
<evidence type="ECO:0000256" key="1">
    <source>
        <dbReference type="ARBA" id="ARBA00001933"/>
    </source>
</evidence>
<dbReference type="Proteomes" id="UP000605259">
    <property type="component" value="Unassembled WGS sequence"/>
</dbReference>
<evidence type="ECO:0000256" key="2">
    <source>
        <dbReference type="ARBA" id="ARBA00022898"/>
    </source>
</evidence>
<name>A0A917ERD8_9BACI</name>
<proteinExistence type="predicted"/>
<dbReference type="Gene3D" id="3.90.1150.10">
    <property type="entry name" value="Aspartate Aminotransferase, domain 1"/>
    <property type="match status" value="1"/>
</dbReference>
<sequence length="381" mass="42542">MIYADYAATTPMSDEAIAAYTEAAKHLFGNSQSLHDAGTSSSSFLQMCRNKMATYINGEEKGVFFTSGGTESNYLALHSILLANKHRGNHIITTAIEHASIHNYLYELEQTGYEVTYLQVDEYGRISLEHLRQSITDRTIIASIQHVNSEIGTIQDIEAIGIILKENNVIFHCDCVQSFGKLPIDVKKYHIDSLSISGHKLYGPKGLGVCYINPKITWKSAFTGTTHENGFRPGTVPIPSIAALMTAVAHSIQSQEEEYIRIQQLRHYFMEQLRGLSYPIQIEEHPAYCLPHIIGVTLSHIEGQYTMLECNRRNIMISTGSACAIGKQSPSVTMIAIGKTKEEAKTFVRLSFGKHTTEHDIDQIVEAFQHVVTIYQGVRNE</sequence>
<reference evidence="4" key="2">
    <citation type="submission" date="2020-09" db="EMBL/GenBank/DDBJ databases">
        <authorList>
            <person name="Sun Q."/>
            <person name="Zhou Y."/>
        </authorList>
    </citation>
    <scope>NUCLEOTIDE SEQUENCE</scope>
    <source>
        <strain evidence="4">CGMCC 1.12698</strain>
    </source>
</reference>
<dbReference type="RefSeq" id="WP_188388975.1">
    <property type="nucleotide sequence ID" value="NZ_BMFK01000002.1"/>
</dbReference>
<organism evidence="4 5">
    <name type="scientific">Priestia taiwanensis</name>
    <dbReference type="NCBI Taxonomy" id="1347902"/>
    <lineage>
        <taxon>Bacteria</taxon>
        <taxon>Bacillati</taxon>
        <taxon>Bacillota</taxon>
        <taxon>Bacilli</taxon>
        <taxon>Bacillales</taxon>
        <taxon>Bacillaceae</taxon>
        <taxon>Priestia</taxon>
    </lineage>
</organism>
<dbReference type="InterPro" id="IPR016454">
    <property type="entry name" value="Cysteine_dSase"/>
</dbReference>
<comment type="cofactor">
    <cofactor evidence="1">
        <name>pyridoxal 5'-phosphate</name>
        <dbReference type="ChEBI" id="CHEBI:597326"/>
    </cofactor>
</comment>
<comment type="caution">
    <text evidence="4">The sequence shown here is derived from an EMBL/GenBank/DDBJ whole genome shotgun (WGS) entry which is preliminary data.</text>
</comment>
<dbReference type="InterPro" id="IPR015421">
    <property type="entry name" value="PyrdxlP-dep_Trfase_major"/>
</dbReference>
<reference evidence="4" key="1">
    <citation type="journal article" date="2014" name="Int. J. Syst. Evol. Microbiol.">
        <title>Complete genome sequence of Corynebacterium casei LMG S-19264T (=DSM 44701T), isolated from a smear-ripened cheese.</title>
        <authorList>
            <consortium name="US DOE Joint Genome Institute (JGI-PGF)"/>
            <person name="Walter F."/>
            <person name="Albersmeier A."/>
            <person name="Kalinowski J."/>
            <person name="Ruckert C."/>
        </authorList>
    </citation>
    <scope>NUCLEOTIDE SEQUENCE</scope>
    <source>
        <strain evidence="4">CGMCC 1.12698</strain>
    </source>
</reference>
<accession>A0A917ERD8</accession>
<keyword evidence="5" id="KW-1185">Reference proteome</keyword>
<keyword evidence="2" id="KW-0663">Pyridoxal phosphate</keyword>
<dbReference type="InterPro" id="IPR015422">
    <property type="entry name" value="PyrdxlP-dep_Trfase_small"/>
</dbReference>
<dbReference type="NCBIfam" id="NF002806">
    <property type="entry name" value="PRK02948.1"/>
    <property type="match status" value="1"/>
</dbReference>
<gene>
    <name evidence="4" type="primary">nifS</name>
    <name evidence="4" type="ORF">GCM10007140_26610</name>
</gene>
<evidence type="ECO:0000259" key="3">
    <source>
        <dbReference type="Pfam" id="PF00266"/>
    </source>
</evidence>
<dbReference type="PANTHER" id="PTHR11601">
    <property type="entry name" value="CYSTEINE DESULFURYLASE FAMILY MEMBER"/>
    <property type="match status" value="1"/>
</dbReference>
<evidence type="ECO:0000313" key="4">
    <source>
        <dbReference type="EMBL" id="GGE75490.1"/>
    </source>
</evidence>
<dbReference type="Pfam" id="PF00266">
    <property type="entry name" value="Aminotran_5"/>
    <property type="match status" value="1"/>
</dbReference>
<dbReference type="PANTHER" id="PTHR11601:SF36">
    <property type="entry name" value="CYSTEINE DESULFURASE NIFS-RELATED"/>
    <property type="match status" value="1"/>
</dbReference>
<dbReference type="GO" id="GO:0003824">
    <property type="term" value="F:catalytic activity"/>
    <property type="evidence" value="ECO:0007669"/>
    <property type="project" value="UniProtKB-ARBA"/>
</dbReference>
<feature type="domain" description="Aminotransferase class V" evidence="3">
    <location>
        <begin position="2"/>
        <end position="363"/>
    </location>
</feature>
<dbReference type="PIRSF" id="PIRSF005572">
    <property type="entry name" value="NifS"/>
    <property type="match status" value="1"/>
</dbReference>